<keyword evidence="2" id="KW-1185">Reference proteome</keyword>
<gene>
    <name evidence="1" type="ORF">SI8410_09013331</name>
</gene>
<dbReference type="Proteomes" id="UP000663760">
    <property type="component" value="Chromosome 9"/>
</dbReference>
<dbReference type="EMBL" id="LR746272">
    <property type="protein sequence ID" value="CAA7402653.1"/>
    <property type="molecule type" value="Genomic_DNA"/>
</dbReference>
<protein>
    <submittedName>
        <fullName evidence="1">Uncharacterized protein</fullName>
    </submittedName>
</protein>
<sequence length="89" mass="9943">MGCRIISGGCHSAERKNDDFAALRRLSLDREELDGGGAHVRDLPIYLEMIWSGYFMVRAKNGDFAALRQLSPDREELDGGGARVRELHP</sequence>
<evidence type="ECO:0000313" key="1">
    <source>
        <dbReference type="EMBL" id="CAA7402653.1"/>
    </source>
</evidence>
<dbReference type="AlphaFoldDB" id="A0A7I8KXX4"/>
<organism evidence="1 2">
    <name type="scientific">Spirodela intermedia</name>
    <name type="common">Intermediate duckweed</name>
    <dbReference type="NCBI Taxonomy" id="51605"/>
    <lineage>
        <taxon>Eukaryota</taxon>
        <taxon>Viridiplantae</taxon>
        <taxon>Streptophyta</taxon>
        <taxon>Embryophyta</taxon>
        <taxon>Tracheophyta</taxon>
        <taxon>Spermatophyta</taxon>
        <taxon>Magnoliopsida</taxon>
        <taxon>Liliopsida</taxon>
        <taxon>Araceae</taxon>
        <taxon>Lemnoideae</taxon>
        <taxon>Spirodela</taxon>
    </lineage>
</organism>
<reference evidence="1" key="1">
    <citation type="submission" date="2020-02" db="EMBL/GenBank/DDBJ databases">
        <authorList>
            <person name="Scholz U."/>
            <person name="Mascher M."/>
            <person name="Fiebig A."/>
        </authorList>
    </citation>
    <scope>NUCLEOTIDE SEQUENCE</scope>
</reference>
<proteinExistence type="predicted"/>
<name>A0A7I8KXX4_SPIIN</name>
<accession>A0A7I8KXX4</accession>
<evidence type="ECO:0000313" key="2">
    <source>
        <dbReference type="Proteomes" id="UP000663760"/>
    </source>
</evidence>